<reference evidence="7 8" key="1">
    <citation type="submission" date="2020-08" db="EMBL/GenBank/DDBJ databases">
        <title>Genomic Encyclopedia of Type Strains, Phase IV (KMG-IV): sequencing the most valuable type-strain genomes for metagenomic binning, comparative biology and taxonomic classification.</title>
        <authorList>
            <person name="Goeker M."/>
        </authorList>
    </citation>
    <scope>NUCLEOTIDE SEQUENCE [LARGE SCALE GENOMIC DNA]</scope>
    <source>
        <strain evidence="7 8">DSM 29514</strain>
    </source>
</reference>
<feature type="transmembrane region" description="Helical" evidence="6">
    <location>
        <begin position="103"/>
        <end position="125"/>
    </location>
</feature>
<name>A0A7W6LHH2_9HYPH</name>
<comment type="subcellular location">
    <subcellularLocation>
        <location evidence="1 6">Membrane</location>
        <topology evidence="1 6">Multi-pass membrane protein</topology>
    </subcellularLocation>
</comment>
<dbReference type="PANTHER" id="PTHR11101">
    <property type="entry name" value="PHOSPHATE TRANSPORTER"/>
    <property type="match status" value="1"/>
</dbReference>
<feature type="transmembrane region" description="Helical" evidence="6">
    <location>
        <begin position="242"/>
        <end position="260"/>
    </location>
</feature>
<feature type="transmembrane region" description="Helical" evidence="6">
    <location>
        <begin position="309"/>
        <end position="328"/>
    </location>
</feature>
<feature type="transmembrane region" description="Helical" evidence="6">
    <location>
        <begin position="420"/>
        <end position="437"/>
    </location>
</feature>
<dbReference type="AlphaFoldDB" id="A0A7W6LHH2"/>
<dbReference type="GO" id="GO:0005315">
    <property type="term" value="F:phosphate transmembrane transporter activity"/>
    <property type="evidence" value="ECO:0007669"/>
    <property type="project" value="InterPro"/>
</dbReference>
<comment type="caution">
    <text evidence="7">The sequence shown here is derived from an EMBL/GenBank/DDBJ whole genome shotgun (WGS) entry which is preliminary data.</text>
</comment>
<feature type="transmembrane region" description="Helical" evidence="6">
    <location>
        <begin position="145"/>
        <end position="166"/>
    </location>
</feature>
<evidence type="ECO:0000256" key="3">
    <source>
        <dbReference type="ARBA" id="ARBA00022692"/>
    </source>
</evidence>
<accession>A0A7W6LHH2</accession>
<gene>
    <name evidence="7" type="ORF">GGQ72_001595</name>
</gene>
<dbReference type="EMBL" id="JACIEC010000001">
    <property type="protein sequence ID" value="MBB4143096.1"/>
    <property type="molecule type" value="Genomic_DNA"/>
</dbReference>
<evidence type="ECO:0000313" key="7">
    <source>
        <dbReference type="EMBL" id="MBB4143096.1"/>
    </source>
</evidence>
<evidence type="ECO:0000256" key="4">
    <source>
        <dbReference type="ARBA" id="ARBA00022989"/>
    </source>
</evidence>
<feature type="transmembrane region" description="Helical" evidence="6">
    <location>
        <begin position="69"/>
        <end position="91"/>
    </location>
</feature>
<dbReference type="RefSeq" id="WP_062553138.1">
    <property type="nucleotide sequence ID" value="NZ_CP049250.1"/>
</dbReference>
<dbReference type="Pfam" id="PF01384">
    <property type="entry name" value="PHO4"/>
    <property type="match status" value="1"/>
</dbReference>
<feature type="transmembrane region" description="Helical" evidence="6">
    <location>
        <begin position="395"/>
        <end position="414"/>
    </location>
</feature>
<evidence type="ECO:0000256" key="5">
    <source>
        <dbReference type="ARBA" id="ARBA00023136"/>
    </source>
</evidence>
<keyword evidence="3 6" id="KW-0812">Transmembrane</keyword>
<feature type="transmembrane region" description="Helical" evidence="6">
    <location>
        <begin position="484"/>
        <end position="510"/>
    </location>
</feature>
<evidence type="ECO:0000313" key="8">
    <source>
        <dbReference type="Proteomes" id="UP000519897"/>
    </source>
</evidence>
<feature type="transmembrane region" description="Helical" evidence="6">
    <location>
        <begin position="356"/>
        <end position="375"/>
    </location>
</feature>
<sequence length="514" mass="53967">MNNPDQTQANRRKASRKATLDKDLEKINLVEDASRHIGRRLAAPGAAFLFLVAAMLMAVGAMTGHPESILIVLAAALAAYMAMNIGANDVANNIGAAVGARAMSIGTGLVLAAICEIAGALISGSDVVRTIATGIVRPDMVQGPVQLSLIMIAALIAAAAWINIATWINAPVSTTHSIVGGVLGAGVAAAGVNAVNWSVLGGIAVSWVVSPILGALIAVAMLAFIKTFIIYTPDKIAAARRWVPLLIALMLGSFTTYILIVLPNEIVFLPMSVMLGIGFVTGVLGWMISHPLIARSAEGLENRNQSLRVLFRIPLIFSAALLSFAHGANDVSNAIGPLAAIVSALEGSPNFEVQSVPLWELTIGGLGIALGLLLFGPRLVNLVGKEITKLNPMRAYCVALSAAVTVILASSIGAPVSSTHIAVGSVFGVGLFREWYIRRSAQRQTYLSLTAQEQGMTEVAPGKPPRDVNQAEERRRRLVRRSHLLSILAAWMITVPLSAALAGGVVMLMLRFLG</sequence>
<keyword evidence="6" id="KW-0592">Phosphate transport</keyword>
<keyword evidence="8" id="KW-1185">Reference proteome</keyword>
<proteinExistence type="inferred from homology"/>
<dbReference type="InterPro" id="IPR001204">
    <property type="entry name" value="Phos_transporter"/>
</dbReference>
<dbReference type="GO" id="GO:0016020">
    <property type="term" value="C:membrane"/>
    <property type="evidence" value="ECO:0007669"/>
    <property type="project" value="UniProtKB-SubCell"/>
</dbReference>
<keyword evidence="2 6" id="KW-0813">Transport</keyword>
<feature type="transmembrane region" description="Helical" evidence="6">
    <location>
        <begin position="41"/>
        <end position="63"/>
    </location>
</feature>
<protein>
    <recommendedName>
        <fullName evidence="6">Phosphate transporter</fullName>
    </recommendedName>
</protein>
<keyword evidence="5 6" id="KW-0472">Membrane</keyword>
<evidence type="ECO:0000256" key="6">
    <source>
        <dbReference type="RuleBase" id="RU363058"/>
    </source>
</evidence>
<evidence type="ECO:0000256" key="1">
    <source>
        <dbReference type="ARBA" id="ARBA00004141"/>
    </source>
</evidence>
<keyword evidence="4 6" id="KW-1133">Transmembrane helix</keyword>
<comment type="similarity">
    <text evidence="6">Belongs to the inorganic phosphate transporter (PiT) (TC 2.A.20) family.</text>
</comment>
<evidence type="ECO:0000256" key="2">
    <source>
        <dbReference type="ARBA" id="ARBA00022448"/>
    </source>
</evidence>
<dbReference type="Proteomes" id="UP000519897">
    <property type="component" value="Unassembled WGS sequence"/>
</dbReference>
<organism evidence="7 8">
    <name type="scientific">Rhizobium rhizoryzae</name>
    <dbReference type="NCBI Taxonomy" id="451876"/>
    <lineage>
        <taxon>Bacteria</taxon>
        <taxon>Pseudomonadati</taxon>
        <taxon>Pseudomonadota</taxon>
        <taxon>Alphaproteobacteria</taxon>
        <taxon>Hyphomicrobiales</taxon>
        <taxon>Rhizobiaceae</taxon>
        <taxon>Rhizobium/Agrobacterium group</taxon>
        <taxon>Rhizobium</taxon>
    </lineage>
</organism>
<feature type="transmembrane region" description="Helical" evidence="6">
    <location>
        <begin position="266"/>
        <end position="288"/>
    </location>
</feature>
<feature type="transmembrane region" description="Helical" evidence="6">
    <location>
        <begin position="205"/>
        <end position="230"/>
    </location>
</feature>
<dbReference type="PANTHER" id="PTHR11101:SF80">
    <property type="entry name" value="PHOSPHATE TRANSPORTER"/>
    <property type="match status" value="1"/>
</dbReference>
<dbReference type="GO" id="GO:0035435">
    <property type="term" value="P:phosphate ion transmembrane transport"/>
    <property type="evidence" value="ECO:0007669"/>
    <property type="project" value="TreeGrafter"/>
</dbReference>
<feature type="transmembrane region" description="Helical" evidence="6">
    <location>
        <begin position="178"/>
        <end position="199"/>
    </location>
</feature>